<name>A0A0C9XXV3_9AGAR</name>
<reference evidence="3" key="2">
    <citation type="submission" date="2015-01" db="EMBL/GenBank/DDBJ databases">
        <title>Evolutionary Origins and Diversification of the Mycorrhizal Mutualists.</title>
        <authorList>
            <consortium name="DOE Joint Genome Institute"/>
            <consortium name="Mycorrhizal Genomics Consortium"/>
            <person name="Kohler A."/>
            <person name="Kuo A."/>
            <person name="Nagy L.G."/>
            <person name="Floudas D."/>
            <person name="Copeland A."/>
            <person name="Barry K.W."/>
            <person name="Cichocki N."/>
            <person name="Veneault-Fourrey C."/>
            <person name="LaButti K."/>
            <person name="Lindquist E.A."/>
            <person name="Lipzen A."/>
            <person name="Lundell T."/>
            <person name="Morin E."/>
            <person name="Murat C."/>
            <person name="Riley R."/>
            <person name="Ohm R."/>
            <person name="Sun H."/>
            <person name="Tunlid A."/>
            <person name="Henrissat B."/>
            <person name="Grigoriev I.V."/>
            <person name="Hibbett D.S."/>
            <person name="Martin F."/>
        </authorList>
    </citation>
    <scope>NUCLEOTIDE SEQUENCE [LARGE SCALE GENOMIC DNA]</scope>
    <source>
        <strain evidence="3">LaAM-08-1</strain>
    </source>
</reference>
<proteinExistence type="predicted"/>
<feature type="compositionally biased region" description="Polar residues" evidence="1">
    <location>
        <begin position="1"/>
        <end position="19"/>
    </location>
</feature>
<sequence>MPDSVISSTPAWDPSSRSPIATPDLVGPNIQLGQQLVTQPSRVVHPLLDLRLVGKQFRVVANGGNFKEKEIAVVIALISGQPSIRFNRYKTSETILPEWVSLKHPNPKRDNGLLVVVQGEHCGKHVRCIHHRYQDEQLKMVVAIVNMMEGTADRLTGSVLKSSLVRFFTSKRGNWQLQPV</sequence>
<gene>
    <name evidence="2" type="ORF">K443DRAFT_430</name>
</gene>
<evidence type="ECO:0000256" key="1">
    <source>
        <dbReference type="SAM" id="MobiDB-lite"/>
    </source>
</evidence>
<organism evidence="2 3">
    <name type="scientific">Laccaria amethystina LaAM-08-1</name>
    <dbReference type="NCBI Taxonomy" id="1095629"/>
    <lineage>
        <taxon>Eukaryota</taxon>
        <taxon>Fungi</taxon>
        <taxon>Dikarya</taxon>
        <taxon>Basidiomycota</taxon>
        <taxon>Agaricomycotina</taxon>
        <taxon>Agaricomycetes</taxon>
        <taxon>Agaricomycetidae</taxon>
        <taxon>Agaricales</taxon>
        <taxon>Agaricineae</taxon>
        <taxon>Hydnangiaceae</taxon>
        <taxon>Laccaria</taxon>
    </lineage>
</organism>
<dbReference type="OrthoDB" id="3048815at2759"/>
<dbReference type="HOGENOM" id="CLU_1496451_0_0_1"/>
<dbReference type="AlphaFoldDB" id="A0A0C9XXV3"/>
<dbReference type="Proteomes" id="UP000054477">
    <property type="component" value="Unassembled WGS sequence"/>
</dbReference>
<evidence type="ECO:0000313" key="3">
    <source>
        <dbReference type="Proteomes" id="UP000054477"/>
    </source>
</evidence>
<dbReference type="EMBL" id="KN838537">
    <property type="protein sequence ID" value="KIK09821.1"/>
    <property type="molecule type" value="Genomic_DNA"/>
</dbReference>
<dbReference type="STRING" id="1095629.A0A0C9XXV3"/>
<feature type="region of interest" description="Disordered" evidence="1">
    <location>
        <begin position="1"/>
        <end position="20"/>
    </location>
</feature>
<accession>A0A0C9XXV3</accession>
<protein>
    <submittedName>
        <fullName evidence="2">Uncharacterized protein</fullName>
    </submittedName>
</protein>
<keyword evidence="3" id="KW-1185">Reference proteome</keyword>
<reference evidence="2 3" key="1">
    <citation type="submission" date="2014-04" db="EMBL/GenBank/DDBJ databases">
        <authorList>
            <consortium name="DOE Joint Genome Institute"/>
            <person name="Kuo A."/>
            <person name="Kohler A."/>
            <person name="Nagy L.G."/>
            <person name="Floudas D."/>
            <person name="Copeland A."/>
            <person name="Barry K.W."/>
            <person name="Cichocki N."/>
            <person name="Veneault-Fourrey C."/>
            <person name="LaButti K."/>
            <person name="Lindquist E.A."/>
            <person name="Lipzen A."/>
            <person name="Lundell T."/>
            <person name="Morin E."/>
            <person name="Murat C."/>
            <person name="Sun H."/>
            <person name="Tunlid A."/>
            <person name="Henrissat B."/>
            <person name="Grigoriev I.V."/>
            <person name="Hibbett D.S."/>
            <person name="Martin F."/>
            <person name="Nordberg H.P."/>
            <person name="Cantor M.N."/>
            <person name="Hua S.X."/>
        </authorList>
    </citation>
    <scope>NUCLEOTIDE SEQUENCE [LARGE SCALE GENOMIC DNA]</scope>
    <source>
        <strain evidence="2 3">LaAM-08-1</strain>
    </source>
</reference>
<evidence type="ECO:0000313" key="2">
    <source>
        <dbReference type="EMBL" id="KIK09821.1"/>
    </source>
</evidence>